<dbReference type="AlphaFoldDB" id="A0AAD6UJV6"/>
<name>A0AAD6UJV6_9AGAR</name>
<proteinExistence type="predicted"/>
<evidence type="ECO:0000313" key="1">
    <source>
        <dbReference type="EMBL" id="KAJ7099340.1"/>
    </source>
</evidence>
<reference evidence="1" key="1">
    <citation type="submission" date="2023-03" db="EMBL/GenBank/DDBJ databases">
        <title>Massive genome expansion in bonnet fungi (Mycena s.s.) driven by repeated elements and novel gene families across ecological guilds.</title>
        <authorList>
            <consortium name="Lawrence Berkeley National Laboratory"/>
            <person name="Harder C.B."/>
            <person name="Miyauchi S."/>
            <person name="Viragh M."/>
            <person name="Kuo A."/>
            <person name="Thoen E."/>
            <person name="Andreopoulos B."/>
            <person name="Lu D."/>
            <person name="Skrede I."/>
            <person name="Drula E."/>
            <person name="Henrissat B."/>
            <person name="Morin E."/>
            <person name="Kohler A."/>
            <person name="Barry K."/>
            <person name="LaButti K."/>
            <person name="Morin E."/>
            <person name="Salamov A."/>
            <person name="Lipzen A."/>
            <person name="Mereny Z."/>
            <person name="Hegedus B."/>
            <person name="Baldrian P."/>
            <person name="Stursova M."/>
            <person name="Weitz H."/>
            <person name="Taylor A."/>
            <person name="Grigoriev I.V."/>
            <person name="Nagy L.G."/>
            <person name="Martin F."/>
            <person name="Kauserud H."/>
        </authorList>
    </citation>
    <scope>NUCLEOTIDE SEQUENCE</scope>
    <source>
        <strain evidence="1">CBHHK173m</strain>
    </source>
</reference>
<organism evidence="1 2">
    <name type="scientific">Mycena belliarum</name>
    <dbReference type="NCBI Taxonomy" id="1033014"/>
    <lineage>
        <taxon>Eukaryota</taxon>
        <taxon>Fungi</taxon>
        <taxon>Dikarya</taxon>
        <taxon>Basidiomycota</taxon>
        <taxon>Agaricomycotina</taxon>
        <taxon>Agaricomycetes</taxon>
        <taxon>Agaricomycetidae</taxon>
        <taxon>Agaricales</taxon>
        <taxon>Marasmiineae</taxon>
        <taxon>Mycenaceae</taxon>
        <taxon>Mycena</taxon>
    </lineage>
</organism>
<sequence length="172" mass="19260">MSCFLVLPTAATLLSMRESYEDWRTLSKNAIHCISVGRGDVTGAQKFCSVTGHHNSRNPISDSFHASASPVEGYVSTLFRGEPAAKHPLRFAPKISGGGLQLSLQRFRRTRTWTNDPPPKSGRKLLENCCRTIVEQMPWAPLCAHLMMERFLPVSSNLSKSNLPCFHWFSRV</sequence>
<gene>
    <name evidence="1" type="ORF">B0H15DRAFT_819927</name>
</gene>
<evidence type="ECO:0000313" key="2">
    <source>
        <dbReference type="Proteomes" id="UP001222325"/>
    </source>
</evidence>
<dbReference type="EMBL" id="JARJCN010000007">
    <property type="protein sequence ID" value="KAJ7099340.1"/>
    <property type="molecule type" value="Genomic_DNA"/>
</dbReference>
<comment type="caution">
    <text evidence="1">The sequence shown here is derived from an EMBL/GenBank/DDBJ whole genome shotgun (WGS) entry which is preliminary data.</text>
</comment>
<accession>A0AAD6UJV6</accession>
<dbReference type="Proteomes" id="UP001222325">
    <property type="component" value="Unassembled WGS sequence"/>
</dbReference>
<protein>
    <submittedName>
        <fullName evidence="1">Uncharacterized protein</fullName>
    </submittedName>
</protein>
<keyword evidence="2" id="KW-1185">Reference proteome</keyword>